<proteinExistence type="predicted"/>
<sequence>MKSLKVFMLAGSLVLFNMNAMSDPLSSTGKASSRSKSTVVEVSAVPSKQQAYQQAMAKLKGLQVSSPLELSNELHLRTFNHQETKSLHLKKGNYITVEERMNENGSIEYVGQVNVVYHYLKQSSKN</sequence>
<dbReference type="Proteomes" id="UP001501565">
    <property type="component" value="Unassembled WGS sequence"/>
</dbReference>
<reference evidence="3" key="1">
    <citation type="journal article" date="2019" name="Int. J. Syst. Evol. Microbiol.">
        <title>The Global Catalogue of Microorganisms (GCM) 10K type strain sequencing project: providing services to taxonomists for standard genome sequencing and annotation.</title>
        <authorList>
            <consortium name="The Broad Institute Genomics Platform"/>
            <consortium name="The Broad Institute Genome Sequencing Center for Infectious Disease"/>
            <person name="Wu L."/>
            <person name="Ma J."/>
        </authorList>
    </citation>
    <scope>NUCLEOTIDE SEQUENCE [LARGE SCALE GENOMIC DNA]</scope>
    <source>
        <strain evidence="3">JCM 17551</strain>
    </source>
</reference>
<feature type="chain" id="PRO_5045750809" evidence="1">
    <location>
        <begin position="23"/>
        <end position="126"/>
    </location>
</feature>
<feature type="signal peptide" evidence="1">
    <location>
        <begin position="1"/>
        <end position="22"/>
    </location>
</feature>
<evidence type="ECO:0000313" key="3">
    <source>
        <dbReference type="Proteomes" id="UP001501565"/>
    </source>
</evidence>
<dbReference type="Pfam" id="PF11777">
    <property type="entry name" value="DUF3316"/>
    <property type="match status" value="1"/>
</dbReference>
<gene>
    <name evidence="2" type="ORF">GCM10022277_27070</name>
</gene>
<organism evidence="2 3">
    <name type="scientific">Litoribacillus peritrichatus</name>
    <dbReference type="NCBI Taxonomy" id="718191"/>
    <lineage>
        <taxon>Bacteria</taxon>
        <taxon>Pseudomonadati</taxon>
        <taxon>Pseudomonadota</taxon>
        <taxon>Gammaproteobacteria</taxon>
        <taxon>Oceanospirillales</taxon>
        <taxon>Oceanospirillaceae</taxon>
        <taxon>Litoribacillus</taxon>
    </lineage>
</organism>
<protein>
    <submittedName>
        <fullName evidence="2">DUF3316 domain-containing protein</fullName>
    </submittedName>
</protein>
<dbReference type="InterPro" id="IPR016879">
    <property type="entry name" value="UCP028299"/>
</dbReference>
<evidence type="ECO:0000256" key="1">
    <source>
        <dbReference type="SAM" id="SignalP"/>
    </source>
</evidence>
<keyword evidence="3" id="KW-1185">Reference proteome</keyword>
<accession>A0ABP7MS15</accession>
<evidence type="ECO:0000313" key="2">
    <source>
        <dbReference type="EMBL" id="GAA3929130.1"/>
    </source>
</evidence>
<dbReference type="EMBL" id="BAABBN010000007">
    <property type="protein sequence ID" value="GAA3929130.1"/>
    <property type="molecule type" value="Genomic_DNA"/>
</dbReference>
<comment type="caution">
    <text evidence="2">The sequence shown here is derived from an EMBL/GenBank/DDBJ whole genome shotgun (WGS) entry which is preliminary data.</text>
</comment>
<dbReference type="RefSeq" id="WP_344799079.1">
    <property type="nucleotide sequence ID" value="NZ_BAABBN010000007.1"/>
</dbReference>
<keyword evidence="1" id="KW-0732">Signal</keyword>
<dbReference type="PIRSF" id="PIRSF028299">
    <property type="entry name" value="UCP028299"/>
    <property type="match status" value="1"/>
</dbReference>
<name>A0ABP7MS15_9GAMM</name>